<accession>A0A699ZXN1</accession>
<keyword evidence="2" id="KW-1185">Reference proteome</keyword>
<protein>
    <submittedName>
        <fullName evidence="1">Uncharacterized protein</fullName>
    </submittedName>
</protein>
<proteinExistence type="predicted"/>
<name>A0A699ZXN1_HAELA</name>
<gene>
    <name evidence="1" type="ORF">HaLaN_17889</name>
</gene>
<evidence type="ECO:0000313" key="2">
    <source>
        <dbReference type="Proteomes" id="UP000485058"/>
    </source>
</evidence>
<evidence type="ECO:0000313" key="1">
    <source>
        <dbReference type="EMBL" id="GFH20722.1"/>
    </source>
</evidence>
<dbReference type="Proteomes" id="UP000485058">
    <property type="component" value="Unassembled WGS sequence"/>
</dbReference>
<dbReference type="EMBL" id="BLLF01001686">
    <property type="protein sequence ID" value="GFH20722.1"/>
    <property type="molecule type" value="Genomic_DNA"/>
</dbReference>
<comment type="caution">
    <text evidence="1">The sequence shown here is derived from an EMBL/GenBank/DDBJ whole genome shotgun (WGS) entry which is preliminary data.</text>
</comment>
<organism evidence="1 2">
    <name type="scientific">Haematococcus lacustris</name>
    <name type="common">Green alga</name>
    <name type="synonym">Haematococcus pluvialis</name>
    <dbReference type="NCBI Taxonomy" id="44745"/>
    <lineage>
        <taxon>Eukaryota</taxon>
        <taxon>Viridiplantae</taxon>
        <taxon>Chlorophyta</taxon>
        <taxon>core chlorophytes</taxon>
        <taxon>Chlorophyceae</taxon>
        <taxon>CS clade</taxon>
        <taxon>Chlamydomonadales</taxon>
        <taxon>Haematococcaceae</taxon>
        <taxon>Haematococcus</taxon>
    </lineage>
</organism>
<reference evidence="1 2" key="1">
    <citation type="submission" date="2020-02" db="EMBL/GenBank/DDBJ databases">
        <title>Draft genome sequence of Haematococcus lacustris strain NIES-144.</title>
        <authorList>
            <person name="Morimoto D."/>
            <person name="Nakagawa S."/>
            <person name="Yoshida T."/>
            <person name="Sawayama S."/>
        </authorList>
    </citation>
    <scope>NUCLEOTIDE SEQUENCE [LARGE SCALE GENOMIC DNA]</scope>
    <source>
        <strain evidence="1 2">NIES-144</strain>
    </source>
</reference>
<sequence length="61" mass="6905">MTSTTTTAKQQIPWDKYHAIYAASFAPTPGYVTYPLVWSPGWLQPGWDVTQAYLDAQVLDR</sequence>
<dbReference type="AlphaFoldDB" id="A0A699ZXN1"/>